<proteinExistence type="predicted"/>
<organism evidence="1">
    <name type="scientific">Anopheles sinensis</name>
    <name type="common">Mosquito</name>
    <dbReference type="NCBI Taxonomy" id="74873"/>
    <lineage>
        <taxon>Eukaryota</taxon>
        <taxon>Metazoa</taxon>
        <taxon>Ecdysozoa</taxon>
        <taxon>Arthropoda</taxon>
        <taxon>Hexapoda</taxon>
        <taxon>Insecta</taxon>
        <taxon>Pterygota</taxon>
        <taxon>Neoptera</taxon>
        <taxon>Endopterygota</taxon>
        <taxon>Diptera</taxon>
        <taxon>Nematocera</taxon>
        <taxon>Culicoidea</taxon>
        <taxon>Culicidae</taxon>
        <taxon>Anophelinae</taxon>
        <taxon>Anopheles</taxon>
    </lineage>
</organism>
<reference evidence="2" key="2">
    <citation type="submission" date="2020-05" db="UniProtKB">
        <authorList>
            <consortium name="EnsemblMetazoa"/>
        </authorList>
    </citation>
    <scope>IDENTIFICATION</scope>
</reference>
<dbReference type="EMBL" id="KE524988">
    <property type="protein sequence ID" value="KFB39580.1"/>
    <property type="molecule type" value="Genomic_DNA"/>
</dbReference>
<protein>
    <submittedName>
        <fullName evidence="1 2">Membrane protein</fullName>
    </submittedName>
</protein>
<gene>
    <name evidence="1" type="ORF">ZHAS_00007016</name>
</gene>
<evidence type="ECO:0000313" key="3">
    <source>
        <dbReference type="Proteomes" id="UP000030765"/>
    </source>
</evidence>
<name>A0A084VNN6_ANOSI</name>
<accession>A0A084VNN6</accession>
<dbReference type="AlphaFoldDB" id="A0A084VNN6"/>
<dbReference type="VEuPathDB" id="VectorBase:ASIC007016"/>
<dbReference type="EnsemblMetazoa" id="ASIC007016-RA">
    <property type="protein sequence ID" value="ASIC007016-PA"/>
    <property type="gene ID" value="ASIC007016"/>
</dbReference>
<evidence type="ECO:0000313" key="1">
    <source>
        <dbReference type="EMBL" id="KFB39580.1"/>
    </source>
</evidence>
<dbReference type="Proteomes" id="UP000030765">
    <property type="component" value="Unassembled WGS sequence"/>
</dbReference>
<keyword evidence="3" id="KW-1185">Reference proteome</keyword>
<evidence type="ECO:0000313" key="2">
    <source>
        <dbReference type="EnsemblMetazoa" id="ASIC007016-PA"/>
    </source>
</evidence>
<dbReference type="EMBL" id="ATLV01014783">
    <property type="status" value="NOT_ANNOTATED_CDS"/>
    <property type="molecule type" value="Genomic_DNA"/>
</dbReference>
<sequence length="204" mass="23189">MSDGVELKSHLTAEGQVIPWRNPTGYYFSTHPKGSSKGYRLCPCESEKPIPTLANYCRSAALLPRDQANPYKDNDIRLPRTPQDLTVQRAIREINQVSPRRPGLACGEQSIRWRLHFVTKTARESSYHRLQPNLLVQAVKPEGVYDNRLLQANGQMKLNTSHAPVRPWERLYTRGKSERRGNASVGNPRAPPYRSVPFCFGHID</sequence>
<reference evidence="1 3" key="1">
    <citation type="journal article" date="2014" name="BMC Genomics">
        <title>Genome sequence of Anopheles sinensis provides insight into genetics basis of mosquito competence for malaria parasites.</title>
        <authorList>
            <person name="Zhou D."/>
            <person name="Zhang D."/>
            <person name="Ding G."/>
            <person name="Shi L."/>
            <person name="Hou Q."/>
            <person name="Ye Y."/>
            <person name="Xu Y."/>
            <person name="Zhou H."/>
            <person name="Xiong C."/>
            <person name="Li S."/>
            <person name="Yu J."/>
            <person name="Hong S."/>
            <person name="Yu X."/>
            <person name="Zou P."/>
            <person name="Chen C."/>
            <person name="Chang X."/>
            <person name="Wang W."/>
            <person name="Lv Y."/>
            <person name="Sun Y."/>
            <person name="Ma L."/>
            <person name="Shen B."/>
            <person name="Zhu C."/>
        </authorList>
    </citation>
    <scope>NUCLEOTIDE SEQUENCE [LARGE SCALE GENOMIC DNA]</scope>
</reference>